<organism evidence="2 3">
    <name type="scientific">Salix purpurea</name>
    <name type="common">Purple osier willow</name>
    <dbReference type="NCBI Taxonomy" id="77065"/>
    <lineage>
        <taxon>Eukaryota</taxon>
        <taxon>Viridiplantae</taxon>
        <taxon>Streptophyta</taxon>
        <taxon>Embryophyta</taxon>
        <taxon>Tracheophyta</taxon>
        <taxon>Spermatophyta</taxon>
        <taxon>Magnoliopsida</taxon>
        <taxon>eudicotyledons</taxon>
        <taxon>Gunneridae</taxon>
        <taxon>Pentapetalae</taxon>
        <taxon>rosids</taxon>
        <taxon>fabids</taxon>
        <taxon>Malpighiales</taxon>
        <taxon>Salicaceae</taxon>
        <taxon>Saliceae</taxon>
        <taxon>Salix</taxon>
    </lineage>
</organism>
<feature type="transmembrane region" description="Helical" evidence="1">
    <location>
        <begin position="91"/>
        <end position="116"/>
    </location>
</feature>
<sequence>MADQEPEVINGMEASKKRGDYNDQEIDLYTIIHRMIVMIVYPDPGSSASSTSLLQRIKTVLSENLPLLGEGSRNSGKKLLQWTQRGSPLRALLVISVGTIALLSMTGVIVFMLFFLAATFNAIVISLLMSLAAAGGFLALFFAFLTAIYIGALSVAIVVISTAMFSATVAILVVTGWIVFFWTVWLVTKKECRSCQALINADWIGNFSLLFFHTFSGDAMCWEHWKPGSNRIRNLTYPEYTSRIPRLPVSIFF</sequence>
<dbReference type="OrthoDB" id="1925129at2759"/>
<dbReference type="EMBL" id="JAPFFK010000004">
    <property type="protein sequence ID" value="KAJ6766704.1"/>
    <property type="molecule type" value="Genomic_DNA"/>
</dbReference>
<dbReference type="Proteomes" id="UP001151532">
    <property type="component" value="Chromosome 4"/>
</dbReference>
<reference evidence="2" key="2">
    <citation type="journal article" date="2023" name="Int. J. Mol. Sci.">
        <title>De Novo Assembly and Annotation of 11 Diverse Shrub Willow (Salix) Genomes Reveals Novel Gene Organization in Sex-Linked Regions.</title>
        <authorList>
            <person name="Hyden B."/>
            <person name="Feng K."/>
            <person name="Yates T.B."/>
            <person name="Jawdy S."/>
            <person name="Cereghino C."/>
            <person name="Smart L.B."/>
            <person name="Muchero W."/>
        </authorList>
    </citation>
    <scope>NUCLEOTIDE SEQUENCE</scope>
    <source>
        <tissue evidence="2">Shoot tip</tissue>
    </source>
</reference>
<evidence type="ECO:0000313" key="3">
    <source>
        <dbReference type="Proteomes" id="UP001151532"/>
    </source>
</evidence>
<keyword evidence="1" id="KW-1133">Transmembrane helix</keyword>
<accession>A0A9Q0WGS6</accession>
<evidence type="ECO:0000256" key="1">
    <source>
        <dbReference type="SAM" id="Phobius"/>
    </source>
</evidence>
<evidence type="ECO:0000313" key="2">
    <source>
        <dbReference type="EMBL" id="KAJ6766704.1"/>
    </source>
</evidence>
<dbReference type="PANTHER" id="PTHR35508:SF1">
    <property type="entry name" value="VOLTAGE-DEPENDENT L-TYPE CALCIUM CHANNEL SUBUNIT"/>
    <property type="match status" value="1"/>
</dbReference>
<gene>
    <name evidence="2" type="ORF">OIU79_022630</name>
</gene>
<dbReference type="PANTHER" id="PTHR35508">
    <property type="entry name" value="VOLTAGE-DEPENDENT L-TYPE CALCIUM CHANNEL SUBUNIT"/>
    <property type="match status" value="1"/>
</dbReference>
<keyword evidence="3" id="KW-1185">Reference proteome</keyword>
<protein>
    <submittedName>
        <fullName evidence="2">VOLTAGE-DEPENDENT L-TYPE CALCIUM CHANNEL SUBUNIT</fullName>
    </submittedName>
</protein>
<feature type="transmembrane region" description="Helical" evidence="1">
    <location>
        <begin position="152"/>
        <end position="185"/>
    </location>
</feature>
<comment type="caution">
    <text evidence="2">The sequence shown here is derived from an EMBL/GenBank/DDBJ whole genome shotgun (WGS) entry which is preliminary data.</text>
</comment>
<keyword evidence="1" id="KW-0812">Transmembrane</keyword>
<proteinExistence type="predicted"/>
<name>A0A9Q0WGS6_SALPP</name>
<reference evidence="2" key="1">
    <citation type="submission" date="2022-11" db="EMBL/GenBank/DDBJ databases">
        <authorList>
            <person name="Hyden B.L."/>
            <person name="Feng K."/>
            <person name="Yates T."/>
            <person name="Jawdy S."/>
            <person name="Smart L.B."/>
            <person name="Muchero W."/>
        </authorList>
    </citation>
    <scope>NUCLEOTIDE SEQUENCE</scope>
    <source>
        <tissue evidence="2">Shoot tip</tissue>
    </source>
</reference>
<keyword evidence="1" id="KW-0472">Membrane</keyword>
<dbReference type="AlphaFoldDB" id="A0A9Q0WGS6"/>